<dbReference type="SMART" id="SM00042">
    <property type="entry name" value="CUB"/>
    <property type="match status" value="1"/>
</dbReference>
<dbReference type="InterPro" id="IPR000859">
    <property type="entry name" value="CUB_dom"/>
</dbReference>
<accession>A0A0R3WT75</accession>
<reference evidence="4 5" key="2">
    <citation type="submission" date="2018-11" db="EMBL/GenBank/DDBJ databases">
        <authorList>
            <consortium name="Pathogen Informatics"/>
        </authorList>
    </citation>
    <scope>NUCLEOTIDE SEQUENCE [LARGE SCALE GENOMIC DNA]</scope>
</reference>
<dbReference type="EMBL" id="UYWX01003344">
    <property type="protein sequence ID" value="VDM23832.1"/>
    <property type="molecule type" value="Genomic_DNA"/>
</dbReference>
<dbReference type="WBParaSite" id="TTAC_0000396501-mRNA-1">
    <property type="protein sequence ID" value="TTAC_0000396501-mRNA-1"/>
    <property type="gene ID" value="TTAC_0000396501"/>
</dbReference>
<sequence>MKLSFGISAGCQQEISSPEGEIRTPNWPSEYPARQSCQWKITATPGHRIKVVFDAFEVESHQQCMYDRVIAYDGLTTDAPQLGRYCGSRKPAPIISTGTTLLLTFNADGSVQRKGFRAQHSTVCGGELKADVTPQNLFSHAKFGDLDYPVNQQCYWTIHTNLKNYTILIRFLFFEVEEETLCT</sequence>
<reference evidence="6" key="1">
    <citation type="submission" date="2017-02" db="UniProtKB">
        <authorList>
            <consortium name="WormBaseParasite"/>
        </authorList>
    </citation>
    <scope>IDENTIFICATION</scope>
</reference>
<dbReference type="Proteomes" id="UP000274429">
    <property type="component" value="Unassembled WGS sequence"/>
</dbReference>
<dbReference type="STRING" id="6205.A0A0R3WT75"/>
<organism evidence="6">
    <name type="scientific">Hydatigena taeniaeformis</name>
    <name type="common">Feline tapeworm</name>
    <name type="synonym">Taenia taeniaeformis</name>
    <dbReference type="NCBI Taxonomy" id="6205"/>
    <lineage>
        <taxon>Eukaryota</taxon>
        <taxon>Metazoa</taxon>
        <taxon>Spiralia</taxon>
        <taxon>Lophotrochozoa</taxon>
        <taxon>Platyhelminthes</taxon>
        <taxon>Cestoda</taxon>
        <taxon>Eucestoda</taxon>
        <taxon>Cyclophyllidea</taxon>
        <taxon>Taeniidae</taxon>
        <taxon>Hydatigera</taxon>
    </lineage>
</organism>
<dbReference type="InterPro" id="IPR052129">
    <property type="entry name" value="Spermadhesin-Link_domain"/>
</dbReference>
<protein>
    <submittedName>
        <fullName evidence="6">CUB domain-containing protein</fullName>
    </submittedName>
</protein>
<evidence type="ECO:0000313" key="4">
    <source>
        <dbReference type="EMBL" id="VDM23832.1"/>
    </source>
</evidence>
<feature type="domain" description="CUB" evidence="3">
    <location>
        <begin position="11"/>
        <end position="123"/>
    </location>
</feature>
<evidence type="ECO:0000313" key="6">
    <source>
        <dbReference type="WBParaSite" id="TTAC_0000396501-mRNA-1"/>
    </source>
</evidence>
<comment type="caution">
    <text evidence="2">Lacks conserved residue(s) required for the propagation of feature annotation.</text>
</comment>
<name>A0A0R3WT75_HYDTA</name>
<gene>
    <name evidence="4" type="ORF">TTAC_LOCUS3950</name>
</gene>
<evidence type="ECO:0000256" key="2">
    <source>
        <dbReference type="PROSITE-ProRule" id="PRU00059"/>
    </source>
</evidence>
<dbReference type="AlphaFoldDB" id="A0A0R3WT75"/>
<dbReference type="Gene3D" id="2.60.120.290">
    <property type="entry name" value="Spermadhesin, CUB domain"/>
    <property type="match status" value="2"/>
</dbReference>
<dbReference type="OrthoDB" id="6249121at2759"/>
<dbReference type="CDD" id="cd00041">
    <property type="entry name" value="CUB"/>
    <property type="match status" value="1"/>
</dbReference>
<keyword evidence="1" id="KW-1015">Disulfide bond</keyword>
<dbReference type="InterPro" id="IPR035914">
    <property type="entry name" value="Sperma_CUB_dom_sf"/>
</dbReference>
<dbReference type="PROSITE" id="PS01180">
    <property type="entry name" value="CUB"/>
    <property type="match status" value="2"/>
</dbReference>
<evidence type="ECO:0000259" key="3">
    <source>
        <dbReference type="PROSITE" id="PS01180"/>
    </source>
</evidence>
<dbReference type="FunFam" id="2.60.120.290:FF:000013">
    <property type="entry name" value="Membrane frizzled-related protein"/>
    <property type="match status" value="1"/>
</dbReference>
<dbReference type="Pfam" id="PF00431">
    <property type="entry name" value="CUB"/>
    <property type="match status" value="2"/>
</dbReference>
<keyword evidence="5" id="KW-1185">Reference proteome</keyword>
<feature type="domain" description="CUB" evidence="3">
    <location>
        <begin position="124"/>
        <end position="183"/>
    </location>
</feature>
<proteinExistence type="predicted"/>
<dbReference type="PANTHER" id="PTHR46908:SF8">
    <property type="entry name" value="C-TYPE LECTIN DOMAIN-CONTAINING PROTEIN"/>
    <property type="match status" value="1"/>
</dbReference>
<dbReference type="PANTHER" id="PTHR46908">
    <property type="entry name" value="CUBILIN-LIKE PROTEIN"/>
    <property type="match status" value="1"/>
</dbReference>
<evidence type="ECO:0000313" key="5">
    <source>
        <dbReference type="Proteomes" id="UP000274429"/>
    </source>
</evidence>
<dbReference type="SUPFAM" id="SSF49854">
    <property type="entry name" value="Spermadhesin, CUB domain"/>
    <property type="match status" value="2"/>
</dbReference>
<evidence type="ECO:0000256" key="1">
    <source>
        <dbReference type="ARBA" id="ARBA00023157"/>
    </source>
</evidence>